<evidence type="ECO:0000256" key="4">
    <source>
        <dbReference type="ARBA" id="ARBA00023054"/>
    </source>
</evidence>
<dbReference type="Gene3D" id="2.40.30.170">
    <property type="match status" value="1"/>
</dbReference>
<keyword evidence="3 6" id="KW-1133">Transmembrane helix</keyword>
<comment type="similarity">
    <text evidence="1">Belongs to the membrane fusion protein (MFP) (TC 8.A.1) family.</text>
</comment>
<dbReference type="InterPro" id="IPR058634">
    <property type="entry name" value="AaeA-lik-b-barrel"/>
</dbReference>
<dbReference type="SUPFAM" id="SSF111369">
    <property type="entry name" value="HlyD-like secretion proteins"/>
    <property type="match status" value="1"/>
</dbReference>
<keyword evidence="2 6" id="KW-0812">Transmembrane</keyword>
<name>A0A3Q9JI35_9GAMM</name>
<dbReference type="NCBIfam" id="TIGR01730">
    <property type="entry name" value="RND_mfp"/>
    <property type="match status" value="1"/>
</dbReference>
<keyword evidence="4" id="KW-0175">Coiled coil</keyword>
<evidence type="ECO:0000313" key="10">
    <source>
        <dbReference type="Proteomes" id="UP000273143"/>
    </source>
</evidence>
<protein>
    <submittedName>
        <fullName evidence="9">Efflux RND transporter periplasmic adaptor subunit</fullName>
    </submittedName>
</protein>
<evidence type="ECO:0000259" key="8">
    <source>
        <dbReference type="Pfam" id="PF25963"/>
    </source>
</evidence>
<feature type="transmembrane region" description="Helical" evidence="6">
    <location>
        <begin position="7"/>
        <end position="28"/>
    </location>
</feature>
<feature type="domain" description="p-hydroxybenzoic acid efflux pump subunit AaeA-like beta-barrel" evidence="8">
    <location>
        <begin position="186"/>
        <end position="282"/>
    </location>
</feature>
<evidence type="ECO:0000256" key="1">
    <source>
        <dbReference type="ARBA" id="ARBA00009477"/>
    </source>
</evidence>
<evidence type="ECO:0000259" key="7">
    <source>
        <dbReference type="Pfam" id="PF25917"/>
    </source>
</evidence>
<evidence type="ECO:0000313" key="9">
    <source>
        <dbReference type="EMBL" id="AZS50148.1"/>
    </source>
</evidence>
<feature type="domain" description="Multidrug resistance protein MdtA-like barrel-sandwich hybrid" evidence="7">
    <location>
        <begin position="43"/>
        <end position="183"/>
    </location>
</feature>
<reference evidence="10" key="1">
    <citation type="submission" date="2018-06" db="EMBL/GenBank/DDBJ databases">
        <title>Complete genome of Pseudomonas insecticola strain QZS01.</title>
        <authorList>
            <person name="Wang J."/>
            <person name="Su Q."/>
        </authorList>
    </citation>
    <scope>NUCLEOTIDE SEQUENCE [LARGE SCALE GENOMIC DNA]</scope>
    <source>
        <strain evidence="10">QZS01</strain>
    </source>
</reference>
<keyword evidence="10" id="KW-1185">Reference proteome</keyword>
<dbReference type="PANTHER" id="PTHR30367">
    <property type="entry name" value="P-HYDROXYBENZOIC ACID EFFLUX PUMP SUBUNIT AAEA-RELATED"/>
    <property type="match status" value="1"/>
</dbReference>
<evidence type="ECO:0000256" key="5">
    <source>
        <dbReference type="ARBA" id="ARBA00023136"/>
    </source>
</evidence>
<organism evidence="9 10">
    <name type="scientific">Entomomonas moraniae</name>
    <dbReference type="NCBI Taxonomy" id="2213226"/>
    <lineage>
        <taxon>Bacteria</taxon>
        <taxon>Pseudomonadati</taxon>
        <taxon>Pseudomonadota</taxon>
        <taxon>Gammaproteobacteria</taxon>
        <taxon>Pseudomonadales</taxon>
        <taxon>Pseudomonadaceae</taxon>
        <taxon>Entomomonas</taxon>
    </lineage>
</organism>
<dbReference type="InterPro" id="IPR006143">
    <property type="entry name" value="RND_pump_MFP"/>
</dbReference>
<dbReference type="Gene3D" id="2.40.50.100">
    <property type="match status" value="1"/>
</dbReference>
<dbReference type="KEGG" id="emo:DM558_04870"/>
<dbReference type="Pfam" id="PF25963">
    <property type="entry name" value="Beta-barrel_AAEA"/>
    <property type="match status" value="1"/>
</dbReference>
<dbReference type="InterPro" id="IPR050393">
    <property type="entry name" value="MFP_Efflux_Pump"/>
</dbReference>
<dbReference type="EMBL" id="CP029822">
    <property type="protein sequence ID" value="AZS50148.1"/>
    <property type="molecule type" value="Genomic_DNA"/>
</dbReference>
<evidence type="ECO:0000256" key="6">
    <source>
        <dbReference type="SAM" id="Phobius"/>
    </source>
</evidence>
<sequence>MRPVIRVCVTLFVVLLAIIAATMLWRFYMLSPWTRDARVRADIVTIAPDVAGWVVELNVKDNQEVKEGDILMMIDKDRYQAAYNQALAIAETQKQQMYLKQHEASRRKRLGSQAISAELLENAQIEAAIAQGQYNEALAQLELAKLNLKRSVVRAPRDGQVTNLQLVQGNYIKEGQSAMAIVVSGSLYLQAYLEETKLPGVKVGMPADIRLMSGGTLLKGHVEGISRGITDRNATADTQLLADVEPTYNWVRLAQRIPVRIEFDELPKDLHLAAGMTASVRIGEPKLSDIFSLW</sequence>
<dbReference type="PANTHER" id="PTHR30367:SF12">
    <property type="entry name" value="P-HYDROXYBENZOIC ACID EFFLUX PUMP SUBUNIT AAEA"/>
    <property type="match status" value="1"/>
</dbReference>
<gene>
    <name evidence="9" type="ORF">DM558_04870</name>
</gene>
<dbReference type="GO" id="GO:0016020">
    <property type="term" value="C:membrane"/>
    <property type="evidence" value="ECO:0007669"/>
    <property type="project" value="InterPro"/>
</dbReference>
<keyword evidence="5 6" id="KW-0472">Membrane</keyword>
<evidence type="ECO:0000256" key="3">
    <source>
        <dbReference type="ARBA" id="ARBA00022989"/>
    </source>
</evidence>
<evidence type="ECO:0000256" key="2">
    <source>
        <dbReference type="ARBA" id="ARBA00022692"/>
    </source>
</evidence>
<dbReference type="InterPro" id="IPR058625">
    <property type="entry name" value="MdtA-like_BSH"/>
</dbReference>
<dbReference type="GO" id="GO:0022857">
    <property type="term" value="F:transmembrane transporter activity"/>
    <property type="evidence" value="ECO:0007669"/>
    <property type="project" value="InterPro"/>
</dbReference>
<dbReference type="AlphaFoldDB" id="A0A3Q9JI35"/>
<dbReference type="Pfam" id="PF25917">
    <property type="entry name" value="BSH_RND"/>
    <property type="match status" value="1"/>
</dbReference>
<dbReference type="Proteomes" id="UP000273143">
    <property type="component" value="Chromosome"/>
</dbReference>
<accession>A0A3Q9JI35</accession>
<dbReference type="RefSeq" id="WP_127162288.1">
    <property type="nucleotide sequence ID" value="NZ_CP029822.1"/>
</dbReference>
<proteinExistence type="inferred from homology"/>